<feature type="compositionally biased region" description="Basic and acidic residues" evidence="3">
    <location>
        <begin position="520"/>
        <end position="529"/>
    </location>
</feature>
<dbReference type="AlphaFoldDB" id="C5P488"/>
<dbReference type="EC" id="2.7.1.172" evidence="1"/>
<dbReference type="Gene3D" id="3.90.1200.10">
    <property type="match status" value="1"/>
</dbReference>
<dbReference type="PANTHER" id="PTHR12149:SF8">
    <property type="entry name" value="PROTEIN-RIBULOSAMINE 3-KINASE"/>
    <property type="match status" value="1"/>
</dbReference>
<dbReference type="SUPFAM" id="SSF56112">
    <property type="entry name" value="Protein kinase-like (PK-like)"/>
    <property type="match status" value="1"/>
</dbReference>
<dbReference type="GO" id="GO:0102193">
    <property type="term" value="F:protein-ribulosamine 3-kinase activity"/>
    <property type="evidence" value="ECO:0007669"/>
    <property type="project" value="UniProtKB-EC"/>
</dbReference>
<organism evidence="4 5">
    <name type="scientific">Coccidioides posadasii (strain C735)</name>
    <name type="common">Valley fever fungus</name>
    <dbReference type="NCBI Taxonomy" id="222929"/>
    <lineage>
        <taxon>Eukaryota</taxon>
        <taxon>Fungi</taxon>
        <taxon>Dikarya</taxon>
        <taxon>Ascomycota</taxon>
        <taxon>Pezizomycotina</taxon>
        <taxon>Eurotiomycetes</taxon>
        <taxon>Eurotiomycetidae</taxon>
        <taxon>Onygenales</taxon>
        <taxon>Onygenaceae</taxon>
        <taxon>Coccidioides</taxon>
    </lineage>
</organism>
<comment type="caution">
    <text evidence="4">The sequence shown here is derived from an EMBL/GenBank/DDBJ whole genome shotgun (WGS) entry which is preliminary data.</text>
</comment>
<sequence>MAAAASPVLQDIIFKDDFGEHTLDVDRHGGDQAPAAPVPKPEVRGNFDLDDAVVDALPIPGTKVISAYNYGMSLWGQTAKIYTVLPTGERKEYFLKAVSLGDDGRVMIEGEYESLKAIHAVSPDFGPEPYAWGKFRKDEESTYFLLAEYREVGEQPPNPLRFTARLAELHQTSVSPTGKFGFHITTCHAKLPQITDCWEESWEVLYRKQLGHMVKLDEQKHGEWPEFQAVARLVLEKVIPRLLRPLQSEGRSIKPCLVHGDMWDENAATNMDTGEPFVFDAGSFYAHNEYEIGNWRAPRHRLSDKVYVKNYRRFYPVSEPEDDWDDRNLLYSLRYDLGAAILIPGCNLRQIVKDGMATLCKKFCPKELIAATEQMPLPSSLDFPIDDDWAELEEYNEKAGNSYQVDLLISPVEAGLTDRFKDDECEKERAEKTTIETMEHNLESSNCSNQPRSHGRDEENVKAMLGGTMDQKVDERSGESVLLKTDQITTSKDNGEKKKQKKKKKKKKKKKQKQKRRKQGPTDKRAAGE</sequence>
<evidence type="ECO:0000313" key="4">
    <source>
        <dbReference type="EMBL" id="EER28506.1"/>
    </source>
</evidence>
<evidence type="ECO:0000256" key="3">
    <source>
        <dbReference type="SAM" id="MobiDB-lite"/>
    </source>
</evidence>
<feature type="compositionally biased region" description="Polar residues" evidence="3">
    <location>
        <begin position="443"/>
        <end position="452"/>
    </location>
</feature>
<protein>
    <recommendedName>
        <fullName evidence="1">protein-ribulosamine 3-kinase</fullName>
        <ecNumber evidence="1">2.7.1.172</ecNumber>
    </recommendedName>
</protein>
<name>C5P488_COCP7</name>
<feature type="compositionally biased region" description="Basic residues" evidence="3">
    <location>
        <begin position="498"/>
        <end position="519"/>
    </location>
</feature>
<feature type="region of interest" description="Disordered" evidence="3">
    <location>
        <begin position="469"/>
        <end position="529"/>
    </location>
</feature>
<dbReference type="PANTHER" id="PTHR12149">
    <property type="entry name" value="FRUCTOSAMINE 3 KINASE-RELATED PROTEIN"/>
    <property type="match status" value="1"/>
</dbReference>
<dbReference type="KEGG" id="cpw:9696146"/>
<gene>
    <name evidence="4" type="ORF">CPC735_063790</name>
</gene>
<evidence type="ECO:0000256" key="1">
    <source>
        <dbReference type="ARBA" id="ARBA00011961"/>
    </source>
</evidence>
<dbReference type="InterPro" id="IPR016477">
    <property type="entry name" value="Fructo-/Ketosamine-3-kinase"/>
</dbReference>
<dbReference type="VEuPathDB" id="FungiDB:CPC735_063790"/>
<accession>C5P488</accession>
<dbReference type="EMBL" id="ACFW01000015">
    <property type="protein sequence ID" value="EER28506.1"/>
    <property type="molecule type" value="Genomic_DNA"/>
</dbReference>
<dbReference type="Proteomes" id="UP000009084">
    <property type="component" value="Unassembled WGS sequence"/>
</dbReference>
<evidence type="ECO:0000256" key="2">
    <source>
        <dbReference type="ARBA" id="ARBA00048655"/>
    </source>
</evidence>
<dbReference type="RefSeq" id="XP_003070651.1">
    <property type="nucleotide sequence ID" value="XM_003070605.1"/>
</dbReference>
<dbReference type="Pfam" id="PF03881">
    <property type="entry name" value="Fructosamin_kin"/>
    <property type="match status" value="1"/>
</dbReference>
<feature type="region of interest" description="Disordered" evidence="3">
    <location>
        <begin position="436"/>
        <end position="457"/>
    </location>
</feature>
<evidence type="ECO:0000313" key="5">
    <source>
        <dbReference type="Proteomes" id="UP000009084"/>
    </source>
</evidence>
<proteinExistence type="predicted"/>
<dbReference type="HOGENOM" id="CLU_514822_0_0_1"/>
<comment type="catalytic activity">
    <reaction evidence="2">
        <text>N(6)-D-ribulosyl-L-lysyl-[protein] + ATP = N(6)-(3-O-phospho-D-ribulosyl)-L-lysyl-[protein] + ADP + H(+)</text>
        <dbReference type="Rhea" id="RHEA:48432"/>
        <dbReference type="Rhea" id="RHEA-COMP:12103"/>
        <dbReference type="Rhea" id="RHEA-COMP:12104"/>
        <dbReference type="ChEBI" id="CHEBI:15378"/>
        <dbReference type="ChEBI" id="CHEBI:30616"/>
        <dbReference type="ChEBI" id="CHEBI:90418"/>
        <dbReference type="ChEBI" id="CHEBI:90420"/>
        <dbReference type="ChEBI" id="CHEBI:456216"/>
        <dbReference type="EC" id="2.7.1.172"/>
    </reaction>
    <physiologicalReaction direction="left-to-right" evidence="2">
        <dbReference type="Rhea" id="RHEA:48433"/>
    </physiologicalReaction>
</comment>
<dbReference type="InterPro" id="IPR011009">
    <property type="entry name" value="Kinase-like_dom_sf"/>
</dbReference>
<reference evidence="4 5" key="1">
    <citation type="journal article" date="2009" name="Genome Res.">
        <title>Comparative genomic analyses of the human fungal pathogens Coccidioides and their relatives.</title>
        <authorList>
            <person name="Sharpton T.J."/>
            <person name="Stajich J.E."/>
            <person name="Rounsley S.D."/>
            <person name="Gardner M.J."/>
            <person name="Wortman J.R."/>
            <person name="Jordar V.S."/>
            <person name="Maiti R."/>
            <person name="Kodira C.D."/>
            <person name="Neafsey D.E."/>
            <person name="Zeng Q."/>
            <person name="Hung C.-Y."/>
            <person name="McMahan C."/>
            <person name="Muszewska A."/>
            <person name="Grynberg M."/>
            <person name="Mandel M.A."/>
            <person name="Kellner E.M."/>
            <person name="Barker B.M."/>
            <person name="Galgiani J.N."/>
            <person name="Orbach M.J."/>
            <person name="Kirkland T.N."/>
            <person name="Cole G.T."/>
            <person name="Henn M.R."/>
            <person name="Birren B.W."/>
            <person name="Taylor J.W."/>
        </authorList>
    </citation>
    <scope>NUCLEOTIDE SEQUENCE [LARGE SCALE GENOMIC DNA]</scope>
    <source>
        <strain evidence="5">C735</strain>
    </source>
</reference>
<dbReference type="OrthoDB" id="5772781at2759"/>